<dbReference type="RefSeq" id="XP_001267947.1">
    <property type="nucleotide sequence ID" value="XM_001267946.1"/>
</dbReference>
<keyword evidence="2" id="KW-1185">Reference proteome</keyword>
<name>A1CT84_ASPCL</name>
<protein>
    <submittedName>
        <fullName evidence="1">Uncharacterized protein</fullName>
    </submittedName>
</protein>
<gene>
    <name evidence="1" type="ORF">ACLA_082110</name>
</gene>
<reference evidence="1 2" key="1">
    <citation type="journal article" date="2008" name="PLoS Genet.">
        <title>Genomic islands in the pathogenic filamentous fungus Aspergillus fumigatus.</title>
        <authorList>
            <person name="Fedorova N.D."/>
            <person name="Khaldi N."/>
            <person name="Joardar V.S."/>
            <person name="Maiti R."/>
            <person name="Amedeo P."/>
            <person name="Anderson M.J."/>
            <person name="Crabtree J."/>
            <person name="Silva J.C."/>
            <person name="Badger J.H."/>
            <person name="Albarraq A."/>
            <person name="Angiuoli S."/>
            <person name="Bussey H."/>
            <person name="Bowyer P."/>
            <person name="Cotty P.J."/>
            <person name="Dyer P.S."/>
            <person name="Egan A."/>
            <person name="Galens K."/>
            <person name="Fraser-Liggett C.M."/>
            <person name="Haas B.J."/>
            <person name="Inman J.M."/>
            <person name="Kent R."/>
            <person name="Lemieux S."/>
            <person name="Malavazi I."/>
            <person name="Orvis J."/>
            <person name="Roemer T."/>
            <person name="Ronning C.M."/>
            <person name="Sundaram J.P."/>
            <person name="Sutton G."/>
            <person name="Turner G."/>
            <person name="Venter J.C."/>
            <person name="White O.R."/>
            <person name="Whitty B.R."/>
            <person name="Youngman P."/>
            <person name="Wolfe K.H."/>
            <person name="Goldman G.H."/>
            <person name="Wortman J.R."/>
            <person name="Jiang B."/>
            <person name="Denning D.W."/>
            <person name="Nierman W.C."/>
        </authorList>
    </citation>
    <scope>NUCLEOTIDE SEQUENCE [LARGE SCALE GENOMIC DNA]</scope>
    <source>
        <strain evidence="2">ATCC 1007 / CBS 513.65 / DSM 816 / NCTC 3887 / NRRL 1</strain>
    </source>
</reference>
<dbReference type="Proteomes" id="UP000006701">
    <property type="component" value="Unassembled WGS sequence"/>
</dbReference>
<organism evidence="1 2">
    <name type="scientific">Aspergillus clavatus (strain ATCC 1007 / CBS 513.65 / DSM 816 / NCTC 3887 / NRRL 1 / QM 1276 / 107)</name>
    <dbReference type="NCBI Taxonomy" id="344612"/>
    <lineage>
        <taxon>Eukaryota</taxon>
        <taxon>Fungi</taxon>
        <taxon>Dikarya</taxon>
        <taxon>Ascomycota</taxon>
        <taxon>Pezizomycotina</taxon>
        <taxon>Eurotiomycetes</taxon>
        <taxon>Eurotiomycetidae</taxon>
        <taxon>Eurotiales</taxon>
        <taxon>Aspergillaceae</taxon>
        <taxon>Aspergillus</taxon>
        <taxon>Aspergillus subgen. Fumigati</taxon>
    </lineage>
</organism>
<evidence type="ECO:0000313" key="1">
    <source>
        <dbReference type="EMBL" id="EAW06521.1"/>
    </source>
</evidence>
<dbReference type="Pfam" id="PF11913">
    <property type="entry name" value="DUF3431"/>
    <property type="match status" value="1"/>
</dbReference>
<dbReference type="HOGENOM" id="CLU_031559_1_1_1"/>
<dbReference type="OMA" id="CHSEPGC"/>
<dbReference type="InterPro" id="IPR021838">
    <property type="entry name" value="DUF3431"/>
</dbReference>
<proteinExistence type="predicted"/>
<dbReference type="AlphaFoldDB" id="A1CT84"/>
<dbReference type="PANTHER" id="PTHR37490">
    <property type="entry name" value="EXPRESSED PROTEIN"/>
    <property type="match status" value="1"/>
</dbReference>
<dbReference type="EMBL" id="DS027060">
    <property type="protein sequence ID" value="EAW06521.1"/>
    <property type="molecule type" value="Genomic_DNA"/>
</dbReference>
<dbReference type="OrthoDB" id="426718at2759"/>
<evidence type="ECO:0000313" key="2">
    <source>
        <dbReference type="Proteomes" id="UP000006701"/>
    </source>
</evidence>
<dbReference type="GeneID" id="4700519"/>
<sequence>MWNKPAAEEITAVATDSAALSLPSSTSLPSPPASVSTPANGVYTRTVVIAKLEEEDASWIDPLVAADPHLSSAVYTVDNANASLTVPQNKGHEVMVYLTYIIDHYHILSDVTMFMHAHQFTWHNNDFLNSDSALLVKRLKSETVQRKGYVNLRCHLEPGCPDHIHPTVSGDDLANIPEAAILGHAWQELFPQVPVPKVLSQPCCAQFAVSAERLRKVPLRDYILYREWLLATPLEDRLSGRVWEYLWQWLFAGQEEFCPDEQSCYCEGYGVCFEPGKYEEYYKLRTESRELEKKIDDLKKPEEETVEPAVEEEIRSLRDRIDVLHEQMNVIKKKAAGG</sequence>
<dbReference type="KEGG" id="act:ACLA_082110"/>
<accession>A1CT84</accession>
<dbReference type="PANTHER" id="PTHR37490:SF3">
    <property type="entry name" value="DUF3431 DOMAIN CONTAINING PROTEIN"/>
    <property type="match status" value="1"/>
</dbReference>
<dbReference type="eggNOG" id="ENOG502RYM3">
    <property type="taxonomic scope" value="Eukaryota"/>
</dbReference>
<dbReference type="VEuPathDB" id="FungiDB:ACLA_082110"/>